<dbReference type="GO" id="GO:0005524">
    <property type="term" value="F:ATP binding"/>
    <property type="evidence" value="ECO:0007669"/>
    <property type="project" value="UniProtKB-KW"/>
</dbReference>
<dbReference type="InterPro" id="IPR050352">
    <property type="entry name" value="ABCG_transporters"/>
</dbReference>
<evidence type="ECO:0000256" key="5">
    <source>
        <dbReference type="ARBA" id="ARBA00022840"/>
    </source>
</evidence>
<feature type="transmembrane region" description="Helical" evidence="8">
    <location>
        <begin position="489"/>
        <end position="509"/>
    </location>
</feature>
<dbReference type="PANTHER" id="PTHR48041">
    <property type="entry name" value="ABC TRANSPORTER G FAMILY MEMBER 28"/>
    <property type="match status" value="1"/>
</dbReference>
<evidence type="ECO:0000256" key="4">
    <source>
        <dbReference type="ARBA" id="ARBA00022741"/>
    </source>
</evidence>
<evidence type="ECO:0000259" key="9">
    <source>
        <dbReference type="PROSITE" id="PS50893"/>
    </source>
</evidence>
<dbReference type="PROSITE" id="PS50893">
    <property type="entry name" value="ABC_TRANSPORTER_2"/>
    <property type="match status" value="1"/>
</dbReference>
<keyword evidence="11" id="KW-1185">Reference proteome</keyword>
<evidence type="ECO:0000256" key="7">
    <source>
        <dbReference type="ARBA" id="ARBA00023136"/>
    </source>
</evidence>
<dbReference type="Pfam" id="PF19055">
    <property type="entry name" value="ABC2_membrane_7"/>
    <property type="match status" value="1"/>
</dbReference>
<evidence type="ECO:0000256" key="8">
    <source>
        <dbReference type="SAM" id="Phobius"/>
    </source>
</evidence>
<feature type="non-terminal residue" evidence="10">
    <location>
        <position position="1"/>
    </location>
</feature>
<feature type="transmembrane region" description="Helical" evidence="8">
    <location>
        <begin position="323"/>
        <end position="341"/>
    </location>
</feature>
<dbReference type="Pfam" id="PF01061">
    <property type="entry name" value="ABC2_membrane"/>
    <property type="match status" value="1"/>
</dbReference>
<dbReference type="PANTHER" id="PTHR48041:SF139">
    <property type="entry name" value="PROTEIN SCARLET"/>
    <property type="match status" value="1"/>
</dbReference>
<dbReference type="AlphaFoldDB" id="A0A1E7EPG6"/>
<keyword evidence="5" id="KW-0067">ATP-binding</keyword>
<proteinExistence type="predicted"/>
<dbReference type="Proteomes" id="UP000095751">
    <property type="component" value="Unassembled WGS sequence"/>
</dbReference>
<evidence type="ECO:0000256" key="3">
    <source>
        <dbReference type="ARBA" id="ARBA00022692"/>
    </source>
</evidence>
<dbReference type="SMART" id="SM00382">
    <property type="entry name" value="AAA"/>
    <property type="match status" value="1"/>
</dbReference>
<comment type="subcellular location">
    <subcellularLocation>
        <location evidence="1">Membrane</location>
        <topology evidence="1">Multi-pass membrane protein</topology>
    </subcellularLocation>
</comment>
<reference evidence="10 11" key="1">
    <citation type="submission" date="2016-09" db="EMBL/GenBank/DDBJ databases">
        <title>Extensive genetic diversity and differential bi-allelic expression allows diatom success in the polar Southern Ocean.</title>
        <authorList>
            <consortium name="DOE Joint Genome Institute"/>
            <person name="Mock T."/>
            <person name="Otillar R.P."/>
            <person name="Strauss J."/>
            <person name="Dupont C."/>
            <person name="Frickenhaus S."/>
            <person name="Maumus F."/>
            <person name="Mcmullan M."/>
            <person name="Sanges R."/>
            <person name="Schmutz J."/>
            <person name="Toseland A."/>
            <person name="Valas R."/>
            <person name="Veluchamy A."/>
            <person name="Ward B.J."/>
            <person name="Allen A."/>
            <person name="Barry K."/>
            <person name="Falciatore A."/>
            <person name="Ferrante M."/>
            <person name="Fortunato A.E."/>
            <person name="Gloeckner G."/>
            <person name="Gruber A."/>
            <person name="Hipkin R."/>
            <person name="Janech M."/>
            <person name="Kroth P."/>
            <person name="Leese F."/>
            <person name="Lindquist E."/>
            <person name="Lyon B.R."/>
            <person name="Martin J."/>
            <person name="Mayer C."/>
            <person name="Parker M."/>
            <person name="Quesneville H."/>
            <person name="Raymond J."/>
            <person name="Uhlig C."/>
            <person name="Valentin K.U."/>
            <person name="Worden A.Z."/>
            <person name="Armbrust E.V."/>
            <person name="Bowler C."/>
            <person name="Green B."/>
            <person name="Moulton V."/>
            <person name="Van Oosterhout C."/>
            <person name="Grigoriev I."/>
        </authorList>
    </citation>
    <scope>NUCLEOTIDE SEQUENCE [LARGE SCALE GENOMIC DNA]</scope>
    <source>
        <strain evidence="10 11">CCMP1102</strain>
    </source>
</reference>
<feature type="domain" description="ABC transporter" evidence="9">
    <location>
        <begin position="1"/>
        <end position="233"/>
    </location>
</feature>
<feature type="transmembrane region" description="Helical" evidence="8">
    <location>
        <begin position="431"/>
        <end position="453"/>
    </location>
</feature>
<evidence type="ECO:0000256" key="2">
    <source>
        <dbReference type="ARBA" id="ARBA00022448"/>
    </source>
</evidence>
<dbReference type="InterPro" id="IPR027417">
    <property type="entry name" value="P-loop_NTPase"/>
</dbReference>
<dbReference type="InterPro" id="IPR043926">
    <property type="entry name" value="ABCG_dom"/>
</dbReference>
<evidence type="ECO:0000256" key="1">
    <source>
        <dbReference type="ARBA" id="ARBA00004141"/>
    </source>
</evidence>
<gene>
    <name evidence="10" type="ORF">FRACYDRAFT_137656</name>
</gene>
<dbReference type="Pfam" id="PF00005">
    <property type="entry name" value="ABC_tran"/>
    <property type="match status" value="1"/>
</dbReference>
<sequence>KILDNVWGDVPSKQVTAIMGPSGSGKTSLLNILAGRVRSQGDKLVIESDIRINNYSIDPTKISVRRKIAFVAQDESLQITATPREAIRFSAKLRLPRTTTDEAIGELTEDMLEELGLLSCANVIVGGALLKGISGGERKRTAVGVELVTEPPLVFLDEPTSGLDSHNALLLCNLLRKIASRGSTVLVTIHQPSSEIFSSFDRLILLNKGRVMYNGSVSSIPSYFKERGYPVPVHFNPADHIMRVALTHSIDEMECSGFFTPDQRAYLEPACSNGKGNNPLRISIAGPGDYQSSKQGFVAQTRLLFDREIKNLYRNTHTLKTRSMMTTFVSLLIGCIFYQVADNDFSKYINAQSTFGALLMALLANVFSVALPSLTCFPEERPVFLREYSTNHYSVLAYFASRLTIELLVTAMQVTVSTVITYFLVGFAMEYWMLWSTVYLLACGSAALGVMVGCSTESASSAIELLPPVLLPQILFSGFFVSPELIPVWLSWISYLCPLTYAVRILLVAEF</sequence>
<keyword evidence="7 8" id="KW-0472">Membrane</keyword>
<dbReference type="GO" id="GO:0016020">
    <property type="term" value="C:membrane"/>
    <property type="evidence" value="ECO:0007669"/>
    <property type="project" value="UniProtKB-SubCell"/>
</dbReference>
<dbReference type="InterPro" id="IPR003439">
    <property type="entry name" value="ABC_transporter-like_ATP-bd"/>
</dbReference>
<dbReference type="SUPFAM" id="SSF52540">
    <property type="entry name" value="P-loop containing nucleoside triphosphate hydrolases"/>
    <property type="match status" value="1"/>
</dbReference>
<dbReference type="InterPro" id="IPR013525">
    <property type="entry name" value="ABC2_TM"/>
</dbReference>
<organism evidence="10 11">
    <name type="scientific">Fragilariopsis cylindrus CCMP1102</name>
    <dbReference type="NCBI Taxonomy" id="635003"/>
    <lineage>
        <taxon>Eukaryota</taxon>
        <taxon>Sar</taxon>
        <taxon>Stramenopiles</taxon>
        <taxon>Ochrophyta</taxon>
        <taxon>Bacillariophyta</taxon>
        <taxon>Bacillariophyceae</taxon>
        <taxon>Bacillariophycidae</taxon>
        <taxon>Bacillariales</taxon>
        <taxon>Bacillariaceae</taxon>
        <taxon>Fragilariopsis</taxon>
    </lineage>
</organism>
<feature type="non-terminal residue" evidence="10">
    <location>
        <position position="511"/>
    </location>
</feature>
<accession>A0A1E7EPG6</accession>
<keyword evidence="2" id="KW-0813">Transport</keyword>
<dbReference type="EMBL" id="KV784383">
    <property type="protein sequence ID" value="OEU07870.1"/>
    <property type="molecule type" value="Genomic_DNA"/>
</dbReference>
<evidence type="ECO:0000313" key="10">
    <source>
        <dbReference type="EMBL" id="OEU07870.1"/>
    </source>
</evidence>
<dbReference type="OrthoDB" id="190880at2759"/>
<dbReference type="InParanoid" id="A0A1E7EPG6"/>
<keyword evidence="3 8" id="KW-0812">Transmembrane</keyword>
<feature type="transmembrane region" description="Helical" evidence="8">
    <location>
        <begin position="353"/>
        <end position="374"/>
    </location>
</feature>
<dbReference type="KEGG" id="fcy:FRACYDRAFT_137656"/>
<protein>
    <submittedName>
        <fullName evidence="10">ABC2_membrane-domain-containing protein</fullName>
    </submittedName>
</protein>
<evidence type="ECO:0000256" key="6">
    <source>
        <dbReference type="ARBA" id="ARBA00022989"/>
    </source>
</evidence>
<dbReference type="GO" id="GO:0016887">
    <property type="term" value="F:ATP hydrolysis activity"/>
    <property type="evidence" value="ECO:0007669"/>
    <property type="project" value="InterPro"/>
</dbReference>
<name>A0A1E7EPG6_9STRA</name>
<feature type="transmembrane region" description="Helical" evidence="8">
    <location>
        <begin position="395"/>
        <end position="425"/>
    </location>
</feature>
<keyword evidence="4" id="KW-0547">Nucleotide-binding</keyword>
<dbReference type="InterPro" id="IPR003593">
    <property type="entry name" value="AAA+_ATPase"/>
</dbReference>
<evidence type="ECO:0000313" key="11">
    <source>
        <dbReference type="Proteomes" id="UP000095751"/>
    </source>
</evidence>
<keyword evidence="6 8" id="KW-1133">Transmembrane helix</keyword>
<dbReference type="Gene3D" id="3.40.50.300">
    <property type="entry name" value="P-loop containing nucleotide triphosphate hydrolases"/>
    <property type="match status" value="1"/>
</dbReference>
<dbReference type="GO" id="GO:0140359">
    <property type="term" value="F:ABC-type transporter activity"/>
    <property type="evidence" value="ECO:0007669"/>
    <property type="project" value="InterPro"/>
</dbReference>